<dbReference type="RefSeq" id="WP_187127995.1">
    <property type="nucleotide sequence ID" value="NZ_JACRWE010000015.1"/>
</dbReference>
<evidence type="ECO:0000313" key="1">
    <source>
        <dbReference type="EMBL" id="MBC5998353.1"/>
    </source>
</evidence>
<dbReference type="EMBL" id="JACRWE010000015">
    <property type="protein sequence ID" value="MBC5998353.1"/>
    <property type="molecule type" value="Genomic_DNA"/>
</dbReference>
<sequence>MFLALTSRNVNFNKTLISEKIPDTLCKIEVESTKLPYGVQINIVSDSSSEELIKYPIHQDLAGIVKENIDFKW</sequence>
<dbReference type="Proteomes" id="UP000609849">
    <property type="component" value="Unassembled WGS sequence"/>
</dbReference>
<accession>A0ABR7JTW7</accession>
<name>A0ABR7JTW7_9FIRM</name>
<keyword evidence="2" id="KW-1185">Reference proteome</keyword>
<proteinExistence type="predicted"/>
<evidence type="ECO:0000313" key="2">
    <source>
        <dbReference type="Proteomes" id="UP000609849"/>
    </source>
</evidence>
<reference evidence="1 2" key="1">
    <citation type="submission" date="2020-08" db="EMBL/GenBank/DDBJ databases">
        <authorList>
            <person name="Liu C."/>
            <person name="Sun Q."/>
        </authorList>
    </citation>
    <scope>NUCLEOTIDE SEQUENCE [LARGE SCALE GENOMIC DNA]</scope>
    <source>
        <strain evidence="1 2">NSJ-18</strain>
    </source>
</reference>
<comment type="caution">
    <text evidence="1">The sequence shown here is derived from an EMBL/GenBank/DDBJ whole genome shotgun (WGS) entry which is preliminary data.</text>
</comment>
<gene>
    <name evidence="1" type="ORF">H8923_16520</name>
</gene>
<organism evidence="1 2">
    <name type="scientific">Romboutsia faecis</name>
    <dbReference type="NCBI Taxonomy" id="2764597"/>
    <lineage>
        <taxon>Bacteria</taxon>
        <taxon>Bacillati</taxon>
        <taxon>Bacillota</taxon>
        <taxon>Clostridia</taxon>
        <taxon>Peptostreptococcales</taxon>
        <taxon>Peptostreptococcaceae</taxon>
        <taxon>Romboutsia</taxon>
    </lineage>
</organism>
<protein>
    <submittedName>
        <fullName evidence="1">Uncharacterized protein</fullName>
    </submittedName>
</protein>